<accession>G0IY97</accession>
<dbReference type="AlphaFoldDB" id="G0IY97"/>
<dbReference type="PROSITE" id="PS00523">
    <property type="entry name" value="SULFATASE_1"/>
    <property type="match status" value="1"/>
</dbReference>
<feature type="chain" id="PRO_5003400623" evidence="3">
    <location>
        <begin position="20"/>
        <end position="458"/>
    </location>
</feature>
<feature type="domain" description="Sulfatase N-terminal" evidence="4">
    <location>
        <begin position="24"/>
        <end position="364"/>
    </location>
</feature>
<protein>
    <submittedName>
        <fullName evidence="5">Sulfatase</fullName>
    </submittedName>
</protein>
<feature type="signal peptide" evidence="3">
    <location>
        <begin position="1"/>
        <end position="19"/>
    </location>
</feature>
<dbReference type="InterPro" id="IPR017850">
    <property type="entry name" value="Alkaline_phosphatase_core_sf"/>
</dbReference>
<dbReference type="GO" id="GO:0004065">
    <property type="term" value="F:arylsulfatase activity"/>
    <property type="evidence" value="ECO:0007669"/>
    <property type="project" value="TreeGrafter"/>
</dbReference>
<dbReference type="InterPro" id="IPR000917">
    <property type="entry name" value="Sulfatase_N"/>
</dbReference>
<dbReference type="eggNOG" id="COG3119">
    <property type="taxonomic scope" value="Bacteria"/>
</dbReference>
<dbReference type="Pfam" id="PF00884">
    <property type="entry name" value="Sulfatase"/>
    <property type="match status" value="1"/>
</dbReference>
<dbReference type="Proteomes" id="UP000001635">
    <property type="component" value="Chromosome"/>
</dbReference>
<dbReference type="HOGENOM" id="CLU_006332_9_2_10"/>
<dbReference type="PANTHER" id="PTHR46615">
    <property type="entry name" value="ARYLSULFATASE K"/>
    <property type="match status" value="1"/>
</dbReference>
<evidence type="ECO:0000313" key="6">
    <source>
        <dbReference type="Proteomes" id="UP000001635"/>
    </source>
</evidence>
<keyword evidence="3" id="KW-0732">Signal</keyword>
<sequence length="458" mass="51914">MKKSIVLLALCMLNTVLLAQSEKPNILIIITDQQNAKMMSAAGNKWLDTPNMDKLANKGLRFEKAYVTNPVCSPSRFSLFTGEYPSAIDMRHNASKLDMAAIQKIIPNAMGHTFTKAGYETFYGGKSHLPGGKKEVITYGFETFISKDERDELAAESVALLSNRDSDKPFLLALNFINPHDICYEAIRQFPPSNRPPAEVPVPLLEAIAIPDSISENDFMEKYVPPLPANFEPTSDEPSAIYDLKELHSFTIDAREHWTEKDWRMHRYAYHRLTERVDVQIGMVLDALEASPFADNTIVIFTSDHGEMSGSHRLEHKTVFYEESANVPLVVWYNGMENEQSVDSHNIISTGLDLYPTLCDLAGVSMPDYLPGISFAPLLKNQKTNYNPRKYLFMENELGFMIRGDHFKYTLYDNGDEMLIDLKQDPGEMVNLSQNTAYRERKAELKALLQVHIEQANR</sequence>
<keyword evidence="2" id="KW-0378">Hydrolase</keyword>
<evidence type="ECO:0000256" key="3">
    <source>
        <dbReference type="SAM" id="SignalP"/>
    </source>
</evidence>
<evidence type="ECO:0000256" key="1">
    <source>
        <dbReference type="ARBA" id="ARBA00008779"/>
    </source>
</evidence>
<dbReference type="InterPro" id="IPR051849">
    <property type="entry name" value="GAG-degrading_sulfatase"/>
</dbReference>
<dbReference type="InterPro" id="IPR024607">
    <property type="entry name" value="Sulfatase_CS"/>
</dbReference>
<name>G0IY97_CYCMS</name>
<dbReference type="EMBL" id="CP002955">
    <property type="protein sequence ID" value="AEL25001.1"/>
    <property type="molecule type" value="Genomic_DNA"/>
</dbReference>
<evidence type="ECO:0000259" key="4">
    <source>
        <dbReference type="Pfam" id="PF00884"/>
    </source>
</evidence>
<dbReference type="OrthoDB" id="9815108at2"/>
<dbReference type="RefSeq" id="WP_014019298.1">
    <property type="nucleotide sequence ID" value="NC_015914.1"/>
</dbReference>
<dbReference type="Gene3D" id="3.40.720.10">
    <property type="entry name" value="Alkaline Phosphatase, subunit A"/>
    <property type="match status" value="1"/>
</dbReference>
<comment type="similarity">
    <text evidence="1">Belongs to the sulfatase family.</text>
</comment>
<dbReference type="GO" id="GO:0015024">
    <property type="term" value="F:glucuronate-2-sulfatase activity"/>
    <property type="evidence" value="ECO:0007669"/>
    <property type="project" value="TreeGrafter"/>
</dbReference>
<dbReference type="KEGG" id="cmr:Cycma_1229"/>
<keyword evidence="6" id="KW-1185">Reference proteome</keyword>
<dbReference type="PANTHER" id="PTHR46615:SF1">
    <property type="entry name" value="ARYLSULFATASE K"/>
    <property type="match status" value="1"/>
</dbReference>
<dbReference type="SUPFAM" id="SSF53649">
    <property type="entry name" value="Alkaline phosphatase-like"/>
    <property type="match status" value="1"/>
</dbReference>
<evidence type="ECO:0000313" key="5">
    <source>
        <dbReference type="EMBL" id="AEL25001.1"/>
    </source>
</evidence>
<evidence type="ECO:0000256" key="2">
    <source>
        <dbReference type="ARBA" id="ARBA00022801"/>
    </source>
</evidence>
<proteinExistence type="inferred from homology"/>
<gene>
    <name evidence="5" type="ordered locus">Cycma_1229</name>
</gene>
<organism evidence="5 6">
    <name type="scientific">Cyclobacterium marinum (strain ATCC 25205 / DSM 745 / LMG 13164 / NCIMB 1802)</name>
    <name type="common">Flectobacillus marinus</name>
    <dbReference type="NCBI Taxonomy" id="880070"/>
    <lineage>
        <taxon>Bacteria</taxon>
        <taxon>Pseudomonadati</taxon>
        <taxon>Bacteroidota</taxon>
        <taxon>Cytophagia</taxon>
        <taxon>Cytophagales</taxon>
        <taxon>Cyclobacteriaceae</taxon>
        <taxon>Cyclobacterium</taxon>
    </lineage>
</organism>
<reference evidence="6" key="1">
    <citation type="submission" date="2011-07" db="EMBL/GenBank/DDBJ databases">
        <title>The complete genome of Cyclobacterium marinum DSM 745.</title>
        <authorList>
            <person name="Lucas S."/>
            <person name="Han J."/>
            <person name="Lapidus A."/>
            <person name="Bruce D."/>
            <person name="Goodwin L."/>
            <person name="Pitluck S."/>
            <person name="Peters L."/>
            <person name="Kyrpides N."/>
            <person name="Mavromatis K."/>
            <person name="Ivanova N."/>
            <person name="Ovchinnikova G."/>
            <person name="Chertkov O."/>
            <person name="Detter J.C."/>
            <person name="Tapia R."/>
            <person name="Han C."/>
            <person name="Land M."/>
            <person name="Hauser L."/>
            <person name="Markowitz V."/>
            <person name="Cheng J.-F."/>
            <person name="Hugenholtz P."/>
            <person name="Woyke T."/>
            <person name="Wu D."/>
            <person name="Tindall B."/>
            <person name="Schuetze A."/>
            <person name="Brambilla E."/>
            <person name="Klenk H.-P."/>
            <person name="Eisen J.A."/>
        </authorList>
    </citation>
    <scope>NUCLEOTIDE SEQUENCE [LARGE SCALE GENOMIC DNA]</scope>
    <source>
        <strain evidence="6">ATCC 25205 / DSM 745 / LMG 13164 / NCIMB 1802</strain>
    </source>
</reference>